<dbReference type="Proteomes" id="UP001597102">
    <property type="component" value="Unassembled WGS sequence"/>
</dbReference>
<evidence type="ECO:0000313" key="4">
    <source>
        <dbReference type="Proteomes" id="UP001597102"/>
    </source>
</evidence>
<comment type="caution">
    <text evidence="3">The sequence shown here is derived from an EMBL/GenBank/DDBJ whole genome shotgun (WGS) entry which is preliminary data.</text>
</comment>
<dbReference type="RefSeq" id="WP_379089363.1">
    <property type="nucleotide sequence ID" value="NZ_JBHTJO010000001.1"/>
</dbReference>
<organism evidence="3 4">
    <name type="scientific">Methyloligella solikamskensis</name>
    <dbReference type="NCBI Taxonomy" id="1177756"/>
    <lineage>
        <taxon>Bacteria</taxon>
        <taxon>Pseudomonadati</taxon>
        <taxon>Pseudomonadota</taxon>
        <taxon>Alphaproteobacteria</taxon>
        <taxon>Hyphomicrobiales</taxon>
        <taxon>Hyphomicrobiaceae</taxon>
        <taxon>Methyloligella</taxon>
    </lineage>
</organism>
<dbReference type="EMBL" id="JBHTJO010000001">
    <property type="protein sequence ID" value="MFD0987419.1"/>
    <property type="molecule type" value="Genomic_DNA"/>
</dbReference>
<dbReference type="Pfam" id="PF18932">
    <property type="entry name" value="DUF5681"/>
    <property type="match status" value="1"/>
</dbReference>
<protein>
    <submittedName>
        <fullName evidence="3">DUF5681 domain-containing protein</fullName>
    </submittedName>
</protein>
<name>A0ABW3JBF2_9HYPH</name>
<evidence type="ECO:0000259" key="2">
    <source>
        <dbReference type="Pfam" id="PF18932"/>
    </source>
</evidence>
<evidence type="ECO:0000313" key="3">
    <source>
        <dbReference type="EMBL" id="MFD0987419.1"/>
    </source>
</evidence>
<feature type="region of interest" description="Disordered" evidence="1">
    <location>
        <begin position="1"/>
        <end position="37"/>
    </location>
</feature>
<gene>
    <name evidence="3" type="ORF">ACFQ2F_09960</name>
</gene>
<feature type="domain" description="DUF5681" evidence="2">
    <location>
        <begin position="20"/>
        <end position="94"/>
    </location>
</feature>
<accession>A0ABW3JBF2</accession>
<sequence>MSNDQPTGDYEVGYCKPPAHTQFKPGQSGNPKGRPKREVSLLDALSNACGRPVKMREGGQEIIVSSLEAMITRQVTEAIQGDAAALRLLLPVIERWLQPTQSGAETLHKEVHVDRLREKINKITERQMPSDSISKRGGDPN</sequence>
<proteinExistence type="predicted"/>
<keyword evidence="4" id="KW-1185">Reference proteome</keyword>
<dbReference type="InterPro" id="IPR043736">
    <property type="entry name" value="DUF5681"/>
</dbReference>
<evidence type="ECO:0000256" key="1">
    <source>
        <dbReference type="SAM" id="MobiDB-lite"/>
    </source>
</evidence>
<reference evidence="4" key="1">
    <citation type="journal article" date="2019" name="Int. J. Syst. Evol. Microbiol.">
        <title>The Global Catalogue of Microorganisms (GCM) 10K type strain sequencing project: providing services to taxonomists for standard genome sequencing and annotation.</title>
        <authorList>
            <consortium name="The Broad Institute Genomics Platform"/>
            <consortium name="The Broad Institute Genome Sequencing Center for Infectious Disease"/>
            <person name="Wu L."/>
            <person name="Ma J."/>
        </authorList>
    </citation>
    <scope>NUCLEOTIDE SEQUENCE [LARGE SCALE GENOMIC DNA]</scope>
    <source>
        <strain evidence="4">CCUG 61697</strain>
    </source>
</reference>